<gene>
    <name evidence="3" type="ORF">IRJ16_17930</name>
</gene>
<evidence type="ECO:0000256" key="1">
    <source>
        <dbReference type="ARBA" id="ARBA00022670"/>
    </source>
</evidence>
<protein>
    <submittedName>
        <fullName evidence="3">Trypsin-like peptidase domain-containing protein</fullName>
    </submittedName>
</protein>
<accession>A0A929PY36</accession>
<dbReference type="PANTHER" id="PTHR43343:SF3">
    <property type="entry name" value="PROTEASE DO-LIKE 8, CHLOROPLASTIC"/>
    <property type="match status" value="1"/>
</dbReference>
<dbReference type="InterPro" id="IPR001940">
    <property type="entry name" value="Peptidase_S1C"/>
</dbReference>
<evidence type="ECO:0000313" key="3">
    <source>
        <dbReference type="EMBL" id="MBE9663769.1"/>
    </source>
</evidence>
<dbReference type="EMBL" id="JADFFL010000007">
    <property type="protein sequence ID" value="MBE9663769.1"/>
    <property type="molecule type" value="Genomic_DNA"/>
</dbReference>
<dbReference type="GO" id="GO:0006508">
    <property type="term" value="P:proteolysis"/>
    <property type="evidence" value="ECO:0007669"/>
    <property type="project" value="UniProtKB-KW"/>
</dbReference>
<dbReference type="InterPro" id="IPR009003">
    <property type="entry name" value="Peptidase_S1_PA"/>
</dbReference>
<dbReference type="PANTHER" id="PTHR43343">
    <property type="entry name" value="PEPTIDASE S12"/>
    <property type="match status" value="1"/>
</dbReference>
<dbReference type="AlphaFoldDB" id="A0A929PY36"/>
<dbReference type="Pfam" id="PF13365">
    <property type="entry name" value="Trypsin_2"/>
    <property type="match status" value="1"/>
</dbReference>
<dbReference type="GO" id="GO:0004252">
    <property type="term" value="F:serine-type endopeptidase activity"/>
    <property type="evidence" value="ECO:0007669"/>
    <property type="project" value="InterPro"/>
</dbReference>
<dbReference type="PRINTS" id="PR00834">
    <property type="entry name" value="PROTEASES2C"/>
</dbReference>
<evidence type="ECO:0000256" key="2">
    <source>
        <dbReference type="ARBA" id="ARBA00022801"/>
    </source>
</evidence>
<proteinExistence type="predicted"/>
<dbReference type="Gene3D" id="2.40.10.120">
    <property type="match status" value="1"/>
</dbReference>
<dbReference type="InterPro" id="IPR051201">
    <property type="entry name" value="Chloro_Bact_Ser_Proteases"/>
</dbReference>
<dbReference type="SUPFAM" id="SSF50494">
    <property type="entry name" value="Trypsin-like serine proteases"/>
    <property type="match status" value="1"/>
</dbReference>
<dbReference type="Proteomes" id="UP000622475">
    <property type="component" value="Unassembled WGS sequence"/>
</dbReference>
<keyword evidence="2" id="KW-0378">Hydrolase</keyword>
<dbReference type="RefSeq" id="WP_194113010.1">
    <property type="nucleotide sequence ID" value="NZ_JADFFL010000007.1"/>
</dbReference>
<comment type="caution">
    <text evidence="3">The sequence shown here is derived from an EMBL/GenBank/DDBJ whole genome shotgun (WGS) entry which is preliminary data.</text>
</comment>
<keyword evidence="4" id="KW-1185">Reference proteome</keyword>
<evidence type="ECO:0000313" key="4">
    <source>
        <dbReference type="Proteomes" id="UP000622475"/>
    </source>
</evidence>
<reference evidence="3" key="1">
    <citation type="submission" date="2020-10" db="EMBL/GenBank/DDBJ databases">
        <title>Mucilaginibacter mali sp. nov., isolated from rhizosphere soil of apple orchard.</title>
        <authorList>
            <person name="Lee J.-S."/>
            <person name="Kim H.S."/>
            <person name="Kim J.-S."/>
        </authorList>
    </citation>
    <scope>NUCLEOTIDE SEQUENCE</scope>
    <source>
        <strain evidence="3">KCTC 22746</strain>
    </source>
</reference>
<keyword evidence="1" id="KW-0645">Protease</keyword>
<sequence>MKKILLLTIGLFCLAVCKGQTKNEATLPVSTQMTISKANIFNQNNEILNVFLIANLTNQSVGTGFLLHNGQIITNEHVVRNGILSQIALFSPNGQRYGLIQIAVDTVRDLAILTPSRKILGGFDLGDDSAVSIGNQTYTWGFPLGYNGPSPLLSVGYLAGINTIQPYPNKTVKHLVVNGAFNPGNSGGPLIVNGKVIGVVQSKAAPITPVIASALKALLDNKSGMMYTNTDATGKQTSVSEAQVIGQILLYYRELAQVMIGEAVTVSELKNFLNQNNIKGY</sequence>
<name>A0A929PY36_9SPHI</name>
<organism evidence="3 4">
    <name type="scientific">Mucilaginibacter myungsuensis</name>
    <dbReference type="NCBI Taxonomy" id="649104"/>
    <lineage>
        <taxon>Bacteria</taxon>
        <taxon>Pseudomonadati</taxon>
        <taxon>Bacteroidota</taxon>
        <taxon>Sphingobacteriia</taxon>
        <taxon>Sphingobacteriales</taxon>
        <taxon>Sphingobacteriaceae</taxon>
        <taxon>Mucilaginibacter</taxon>
    </lineage>
</organism>